<dbReference type="GO" id="GO:0016757">
    <property type="term" value="F:glycosyltransferase activity"/>
    <property type="evidence" value="ECO:0007669"/>
    <property type="project" value="InterPro"/>
</dbReference>
<dbReference type="PANTHER" id="PTHR12526:SF630">
    <property type="entry name" value="GLYCOSYLTRANSFERASE"/>
    <property type="match status" value="1"/>
</dbReference>
<gene>
    <name evidence="3" type="ORF">A2Z11_03300</name>
</gene>
<dbReference type="Pfam" id="PF13439">
    <property type="entry name" value="Glyco_transf_4"/>
    <property type="match status" value="1"/>
</dbReference>
<feature type="domain" description="Glycosyltransferase subfamily 4-like N-terminal" evidence="2">
    <location>
        <begin position="17"/>
        <end position="167"/>
    </location>
</feature>
<sequence length="401" mass="44254">MKNKQLSILFVVNQLIYGGAERYTVNVANEIVKRGGRAVVISRGGPMLQLLSKRVRNYYAPVRKTDILNRIRTILTILYVSRKEKSQIVHTQSTSGALAAKIASIFTKAPVIKTAHGYPDGRFPSVARALNLTTDKVIMISDWLSGRLIGFGLRKEKAVTVLNGIDIGKFSRVSVDKDALRKRIGLDLSDKVIISVSRVVPEKQFEHLIYWFPFVLAKVPNAKLLIVGDGGADGEEYREALIKQVKDAGMDKSILFLRGTHKIAPLLKISNVFCTPSVGKGFAVLEAMAASLPVVARKPRGVSDTVIDGVTGFNFAISDWKNMAEKLILLLESDKFSKKIGGQGKILVSSRFTQDQMIDKLGEIYNSLIKLPVKGEVKEKLTPSQKLKPSWTGAIFEPTFD</sequence>
<dbReference type="CDD" id="cd03801">
    <property type="entry name" value="GT4_PimA-like"/>
    <property type="match status" value="1"/>
</dbReference>
<name>A0A1G1WE80_9BACT</name>
<dbReference type="STRING" id="1802596.A2Z11_03300"/>
<evidence type="ECO:0008006" key="5">
    <source>
        <dbReference type="Google" id="ProtNLM"/>
    </source>
</evidence>
<dbReference type="EMBL" id="MHCS01000034">
    <property type="protein sequence ID" value="OGY25941.1"/>
    <property type="molecule type" value="Genomic_DNA"/>
</dbReference>
<dbReference type="Pfam" id="PF00534">
    <property type="entry name" value="Glycos_transf_1"/>
    <property type="match status" value="1"/>
</dbReference>
<dbReference type="AlphaFoldDB" id="A0A1G1WE80"/>
<evidence type="ECO:0000259" key="2">
    <source>
        <dbReference type="Pfam" id="PF13439"/>
    </source>
</evidence>
<dbReference type="Gene3D" id="3.40.50.2000">
    <property type="entry name" value="Glycogen Phosphorylase B"/>
    <property type="match status" value="2"/>
</dbReference>
<feature type="domain" description="Glycosyl transferase family 1" evidence="1">
    <location>
        <begin position="176"/>
        <end position="344"/>
    </location>
</feature>
<reference evidence="3 4" key="1">
    <citation type="journal article" date="2016" name="Nat. Commun.">
        <title>Thousands of microbial genomes shed light on interconnected biogeochemical processes in an aquifer system.</title>
        <authorList>
            <person name="Anantharaman K."/>
            <person name="Brown C.T."/>
            <person name="Hug L.A."/>
            <person name="Sharon I."/>
            <person name="Castelle C.J."/>
            <person name="Probst A.J."/>
            <person name="Thomas B.C."/>
            <person name="Singh A."/>
            <person name="Wilkins M.J."/>
            <person name="Karaoz U."/>
            <person name="Brodie E.L."/>
            <person name="Williams K.H."/>
            <person name="Hubbard S.S."/>
            <person name="Banfield J.F."/>
        </authorList>
    </citation>
    <scope>NUCLEOTIDE SEQUENCE [LARGE SCALE GENOMIC DNA]</scope>
</reference>
<dbReference type="InterPro" id="IPR028098">
    <property type="entry name" value="Glyco_trans_4-like_N"/>
</dbReference>
<dbReference type="SUPFAM" id="SSF53756">
    <property type="entry name" value="UDP-Glycosyltransferase/glycogen phosphorylase"/>
    <property type="match status" value="1"/>
</dbReference>
<accession>A0A1G1WE80</accession>
<comment type="caution">
    <text evidence="3">The sequence shown here is derived from an EMBL/GenBank/DDBJ whole genome shotgun (WGS) entry which is preliminary data.</text>
</comment>
<dbReference type="Proteomes" id="UP000176389">
    <property type="component" value="Unassembled WGS sequence"/>
</dbReference>
<proteinExistence type="predicted"/>
<dbReference type="PANTHER" id="PTHR12526">
    <property type="entry name" value="GLYCOSYLTRANSFERASE"/>
    <property type="match status" value="1"/>
</dbReference>
<organism evidence="3 4">
    <name type="scientific">Candidatus Woykebacteria bacterium RBG_16_43_9</name>
    <dbReference type="NCBI Taxonomy" id="1802596"/>
    <lineage>
        <taxon>Bacteria</taxon>
        <taxon>Candidatus Woykeibacteriota</taxon>
    </lineage>
</organism>
<dbReference type="InterPro" id="IPR001296">
    <property type="entry name" value="Glyco_trans_1"/>
</dbReference>
<evidence type="ECO:0000313" key="3">
    <source>
        <dbReference type="EMBL" id="OGY25941.1"/>
    </source>
</evidence>
<evidence type="ECO:0000313" key="4">
    <source>
        <dbReference type="Proteomes" id="UP000176389"/>
    </source>
</evidence>
<evidence type="ECO:0000259" key="1">
    <source>
        <dbReference type="Pfam" id="PF00534"/>
    </source>
</evidence>
<protein>
    <recommendedName>
        <fullName evidence="5">Glycosyltransferase subfamily 4-like N-terminal domain-containing protein</fullName>
    </recommendedName>
</protein>